<dbReference type="AlphaFoldDB" id="A0A6B2QWC2"/>
<dbReference type="EMBL" id="JAAGRN010000001">
    <property type="protein sequence ID" value="NDY81938.1"/>
    <property type="molecule type" value="Genomic_DNA"/>
</dbReference>
<feature type="transmembrane region" description="Helical" evidence="5">
    <location>
        <begin position="101"/>
        <end position="123"/>
    </location>
</feature>
<feature type="transmembrane region" description="Helical" evidence="5">
    <location>
        <begin position="65"/>
        <end position="89"/>
    </location>
</feature>
<dbReference type="InterPro" id="IPR052719">
    <property type="entry name" value="CvpA-like"/>
</dbReference>
<feature type="transmembrane region" description="Helical" evidence="5">
    <location>
        <begin position="28"/>
        <end position="45"/>
    </location>
</feature>
<dbReference type="PANTHER" id="PTHR36926:SF1">
    <property type="entry name" value="COLICIN V PRODUCTION PROTEIN"/>
    <property type="match status" value="1"/>
</dbReference>
<keyword evidence="4 5" id="KW-0472">Membrane</keyword>
<name>A0A6B2QWC2_9BURK</name>
<dbReference type="Pfam" id="PF02674">
    <property type="entry name" value="Colicin_V"/>
    <property type="match status" value="1"/>
</dbReference>
<keyword evidence="3 5" id="KW-1133">Transmembrane helix</keyword>
<sequence>MTGFDFVLIAIITVSAVLGLVRGLLKEVLSLVAYACAFLAAIWWGPMASEWLARWIDQPFIKMAVAYISVFVLVLMTIGLFNMMLSALISKTGLTPADHGLGALFGLVRGFLFVLVLVVLAGYTPLPQEAWWNQAMFSKPVVGLIQLIKLRVPAPVNDWLPY</sequence>
<reference evidence="6" key="1">
    <citation type="submission" date="2020-02" db="EMBL/GenBank/DDBJ databases">
        <authorList>
            <person name="Chen W.-M."/>
        </authorList>
    </citation>
    <scope>NUCLEOTIDE SEQUENCE</scope>
    <source>
        <strain evidence="6">NBD-18</strain>
    </source>
</reference>
<comment type="caution">
    <text evidence="6">The sequence shown here is derived from an EMBL/GenBank/DDBJ whole genome shotgun (WGS) entry which is preliminary data.</text>
</comment>
<evidence type="ECO:0000313" key="6">
    <source>
        <dbReference type="EMBL" id="NDY81938.1"/>
    </source>
</evidence>
<evidence type="ECO:0000256" key="1">
    <source>
        <dbReference type="ARBA" id="ARBA00004141"/>
    </source>
</evidence>
<comment type="subcellular location">
    <subcellularLocation>
        <location evidence="1">Membrane</location>
        <topology evidence="1">Multi-pass membrane protein</topology>
    </subcellularLocation>
</comment>
<evidence type="ECO:0000256" key="5">
    <source>
        <dbReference type="SAM" id="Phobius"/>
    </source>
</evidence>
<dbReference type="InterPro" id="IPR003825">
    <property type="entry name" value="Colicin-V_CvpA"/>
</dbReference>
<dbReference type="GO" id="GO:0016020">
    <property type="term" value="C:membrane"/>
    <property type="evidence" value="ECO:0007669"/>
    <property type="project" value="UniProtKB-SubCell"/>
</dbReference>
<dbReference type="GO" id="GO:0009403">
    <property type="term" value="P:toxin biosynthetic process"/>
    <property type="evidence" value="ECO:0007669"/>
    <property type="project" value="InterPro"/>
</dbReference>
<dbReference type="PANTHER" id="PTHR36926">
    <property type="entry name" value="COLICIN V PRODUCTION PROTEIN"/>
    <property type="match status" value="1"/>
</dbReference>
<dbReference type="RefSeq" id="WP_163651226.1">
    <property type="nucleotide sequence ID" value="NZ_JAAGRN010000001.1"/>
</dbReference>
<organism evidence="6">
    <name type="scientific">Sheuella amnicola</name>
    <dbReference type="NCBI Taxonomy" id="2707330"/>
    <lineage>
        <taxon>Bacteria</taxon>
        <taxon>Pseudomonadati</taxon>
        <taxon>Pseudomonadota</taxon>
        <taxon>Betaproteobacteria</taxon>
        <taxon>Burkholderiales</taxon>
        <taxon>Alcaligenaceae</taxon>
        <taxon>Sheuella</taxon>
    </lineage>
</organism>
<evidence type="ECO:0000256" key="2">
    <source>
        <dbReference type="ARBA" id="ARBA00022692"/>
    </source>
</evidence>
<gene>
    <name evidence="6" type="ORF">G3I67_01720</name>
</gene>
<feature type="transmembrane region" description="Helical" evidence="5">
    <location>
        <begin position="6"/>
        <end position="21"/>
    </location>
</feature>
<protein>
    <submittedName>
        <fullName evidence="6">CvpA family protein</fullName>
    </submittedName>
</protein>
<keyword evidence="2 5" id="KW-0812">Transmembrane</keyword>
<accession>A0A6B2QWC2</accession>
<proteinExistence type="predicted"/>
<evidence type="ECO:0000256" key="4">
    <source>
        <dbReference type="ARBA" id="ARBA00023136"/>
    </source>
</evidence>
<evidence type="ECO:0000256" key="3">
    <source>
        <dbReference type="ARBA" id="ARBA00022989"/>
    </source>
</evidence>